<dbReference type="PANTHER" id="PTHR10380">
    <property type="entry name" value="CUTICLE PROTEIN"/>
    <property type="match status" value="1"/>
</dbReference>
<dbReference type="Proteomes" id="UP001152888">
    <property type="component" value="Unassembled WGS sequence"/>
</dbReference>
<dbReference type="GO" id="GO:0008010">
    <property type="term" value="F:structural constituent of chitin-based larval cuticle"/>
    <property type="evidence" value="ECO:0007669"/>
    <property type="project" value="TreeGrafter"/>
</dbReference>
<feature type="region of interest" description="Disordered" evidence="2">
    <location>
        <begin position="102"/>
        <end position="131"/>
    </location>
</feature>
<dbReference type="InterPro" id="IPR000618">
    <property type="entry name" value="Insect_cuticle"/>
</dbReference>
<evidence type="ECO:0000313" key="4">
    <source>
        <dbReference type="Proteomes" id="UP001152888"/>
    </source>
</evidence>
<evidence type="ECO:0000313" key="3">
    <source>
        <dbReference type="EMBL" id="CAH1983133.1"/>
    </source>
</evidence>
<keyword evidence="1" id="KW-0193">Cuticle</keyword>
<proteinExistence type="predicted"/>
<dbReference type="OrthoDB" id="6379191at2759"/>
<dbReference type="PANTHER" id="PTHR10380:SF200">
    <property type="entry name" value="CUTICULAR PROTEIN 49AB-RELATED"/>
    <property type="match status" value="1"/>
</dbReference>
<evidence type="ECO:0008006" key="5">
    <source>
        <dbReference type="Google" id="ProtNLM"/>
    </source>
</evidence>
<dbReference type="GO" id="GO:0062129">
    <property type="term" value="C:chitin-based extracellular matrix"/>
    <property type="evidence" value="ECO:0007669"/>
    <property type="project" value="TreeGrafter"/>
</dbReference>
<comment type="caution">
    <text evidence="3">The sequence shown here is derived from an EMBL/GenBank/DDBJ whole genome shotgun (WGS) entry which is preliminary data.</text>
</comment>
<dbReference type="Pfam" id="PF00379">
    <property type="entry name" value="Chitin_bind_4"/>
    <property type="match status" value="1"/>
</dbReference>
<keyword evidence="4" id="KW-1185">Reference proteome</keyword>
<evidence type="ECO:0000256" key="1">
    <source>
        <dbReference type="PROSITE-ProRule" id="PRU00497"/>
    </source>
</evidence>
<reference evidence="3" key="1">
    <citation type="submission" date="2022-03" db="EMBL/GenBank/DDBJ databases">
        <authorList>
            <person name="Sayadi A."/>
        </authorList>
    </citation>
    <scope>NUCLEOTIDE SEQUENCE</scope>
</reference>
<feature type="compositionally biased region" description="Gly residues" evidence="2">
    <location>
        <begin position="107"/>
        <end position="131"/>
    </location>
</feature>
<name>A0A9P0KWF5_ACAOB</name>
<feature type="region of interest" description="Disordered" evidence="2">
    <location>
        <begin position="62"/>
        <end position="83"/>
    </location>
</feature>
<accession>A0A9P0KWF5</accession>
<protein>
    <recommendedName>
        <fullName evidence="5">Larval cuticle protein LCP-30</fullName>
    </recommendedName>
</protein>
<dbReference type="EMBL" id="CAKOFQ010006932">
    <property type="protein sequence ID" value="CAH1983133.1"/>
    <property type="molecule type" value="Genomic_DNA"/>
</dbReference>
<gene>
    <name evidence="3" type="ORF">ACAOBT_LOCUS15390</name>
</gene>
<organism evidence="3 4">
    <name type="scientific">Acanthoscelides obtectus</name>
    <name type="common">Bean weevil</name>
    <name type="synonym">Bruchus obtectus</name>
    <dbReference type="NCBI Taxonomy" id="200917"/>
    <lineage>
        <taxon>Eukaryota</taxon>
        <taxon>Metazoa</taxon>
        <taxon>Ecdysozoa</taxon>
        <taxon>Arthropoda</taxon>
        <taxon>Hexapoda</taxon>
        <taxon>Insecta</taxon>
        <taxon>Pterygota</taxon>
        <taxon>Neoptera</taxon>
        <taxon>Endopterygota</taxon>
        <taxon>Coleoptera</taxon>
        <taxon>Polyphaga</taxon>
        <taxon>Cucujiformia</taxon>
        <taxon>Chrysomeloidea</taxon>
        <taxon>Chrysomelidae</taxon>
        <taxon>Bruchinae</taxon>
        <taxon>Bruchini</taxon>
        <taxon>Acanthoscelides</taxon>
    </lineage>
</organism>
<evidence type="ECO:0000256" key="2">
    <source>
        <dbReference type="SAM" id="MobiDB-lite"/>
    </source>
</evidence>
<sequence>MTFHLHSRLNIKFIKEVYIEMRILVFCHSGSGLVCKMRQLAILALLVPVALSAPQSQYRPTVIRTSTSSSGSGDDGQYHPDNSGAYVPDNAGAYVHQDVPYRHQEGPYGGGGGEYTGSGGAGGGGGGGGGAGGTGRYVVSARPATVRPIVTRPRVIATTASSIVPAVTAASYNQPATLRTGSAQGLYDNRHYNIIRLEQDSIPDGYRYLYETENGILAEEEGHLAAVGQKEEAIQARGYFTYTGPDNVVYRVDYTSDENGFNPVGDHLPTPPPIPEAILRSLEYLRANGQL</sequence>
<dbReference type="PROSITE" id="PS51155">
    <property type="entry name" value="CHIT_BIND_RR_2"/>
    <property type="match status" value="1"/>
</dbReference>
<dbReference type="InterPro" id="IPR050468">
    <property type="entry name" value="Cuticle_Struct_Prot"/>
</dbReference>
<dbReference type="AlphaFoldDB" id="A0A9P0KWF5"/>